<feature type="transmembrane region" description="Helical" evidence="8">
    <location>
        <begin position="79"/>
        <end position="102"/>
    </location>
</feature>
<gene>
    <name evidence="10" type="ORF">JCM19239_5475</name>
</gene>
<dbReference type="Pfam" id="PF00528">
    <property type="entry name" value="BPD_transp_1"/>
    <property type="match status" value="1"/>
</dbReference>
<comment type="similarity">
    <text evidence="8">Belongs to the binding-protein-dependent transport system permease family.</text>
</comment>
<dbReference type="PANTHER" id="PTHR43357:SF3">
    <property type="entry name" value="FE(3+)-TRANSPORT SYSTEM PERMEASE PROTEIN FBPB 2"/>
    <property type="match status" value="1"/>
</dbReference>
<evidence type="ECO:0000256" key="2">
    <source>
        <dbReference type="ARBA" id="ARBA00022448"/>
    </source>
</evidence>
<keyword evidence="5 8" id="KW-0812">Transmembrane</keyword>
<evidence type="ECO:0000313" key="10">
    <source>
        <dbReference type="EMBL" id="GAL28215.1"/>
    </source>
</evidence>
<feature type="transmembrane region" description="Helical" evidence="8">
    <location>
        <begin position="47"/>
        <end position="67"/>
    </location>
</feature>
<sequence>MPFMALLTSSLVPAMGVPLTLETLSFDAYRTILSEQSVTFRAMQNSLLLSIGAALTLICITMPLAYLSEKQPGKITRSIVRLIDIPFTLPGVVLSIACILMFARPLPLIGISLYGTLGIIFVAYIARFMSVSFKPIHNSMKQLDPSLEEAAELAGASLWQRLIHIVFPLLLPSAFAGGLLVFLNAVNELTVSALLWSAGNETLGVIVFSG</sequence>
<comment type="subcellular location">
    <subcellularLocation>
        <location evidence="1">Cell inner membrane</location>
        <topology evidence="1">Multi-pass membrane protein</topology>
    </subcellularLocation>
    <subcellularLocation>
        <location evidence="8">Cell membrane</location>
        <topology evidence="8">Multi-pass membrane protein</topology>
    </subcellularLocation>
</comment>
<organism evidence="10 11">
    <name type="scientific">Vibrio variabilis</name>
    <dbReference type="NCBI Taxonomy" id="990271"/>
    <lineage>
        <taxon>Bacteria</taxon>
        <taxon>Pseudomonadati</taxon>
        <taxon>Pseudomonadota</taxon>
        <taxon>Gammaproteobacteria</taxon>
        <taxon>Vibrionales</taxon>
        <taxon>Vibrionaceae</taxon>
        <taxon>Vibrio</taxon>
    </lineage>
</organism>
<dbReference type="InterPro" id="IPR035906">
    <property type="entry name" value="MetI-like_sf"/>
</dbReference>
<proteinExistence type="inferred from homology"/>
<reference evidence="11" key="2">
    <citation type="submission" date="2014-09" db="EMBL/GenBank/DDBJ databases">
        <authorList>
            <consortium name="NBRP consortium"/>
            <person name="Sawabe T."/>
            <person name="Meirelles P."/>
            <person name="Nakanishi M."/>
            <person name="Sayaka M."/>
            <person name="Hattori M."/>
            <person name="Ohkuma M."/>
        </authorList>
    </citation>
    <scope>NUCLEOTIDE SEQUENCE [LARGE SCALE GENOMIC DNA]</scope>
    <source>
        <strain evidence="11">JCM 19239</strain>
    </source>
</reference>
<evidence type="ECO:0000256" key="3">
    <source>
        <dbReference type="ARBA" id="ARBA00022475"/>
    </source>
</evidence>
<evidence type="ECO:0000259" key="9">
    <source>
        <dbReference type="PROSITE" id="PS50928"/>
    </source>
</evidence>
<evidence type="ECO:0000256" key="1">
    <source>
        <dbReference type="ARBA" id="ARBA00004429"/>
    </source>
</evidence>
<feature type="transmembrane region" description="Helical" evidence="8">
    <location>
        <begin position="165"/>
        <end position="186"/>
    </location>
</feature>
<keyword evidence="7 8" id="KW-0472">Membrane</keyword>
<keyword evidence="3" id="KW-1003">Cell membrane</keyword>
<dbReference type="InterPro" id="IPR000515">
    <property type="entry name" value="MetI-like"/>
</dbReference>
<reference evidence="11" key="1">
    <citation type="submission" date="2014-09" db="EMBL/GenBank/DDBJ databases">
        <title>Vibrio variabilis JCM 19239. (C206) whole genome shotgun sequence.</title>
        <authorList>
            <person name="Sawabe T."/>
            <person name="Meirelles P."/>
            <person name="Nakanishi M."/>
            <person name="Sayaka M."/>
            <person name="Hattori M."/>
            <person name="Ohkuma M."/>
        </authorList>
    </citation>
    <scope>NUCLEOTIDE SEQUENCE [LARGE SCALE GENOMIC DNA]</scope>
    <source>
        <strain evidence="11">JCM 19239</strain>
    </source>
</reference>
<dbReference type="SUPFAM" id="SSF161098">
    <property type="entry name" value="MetI-like"/>
    <property type="match status" value="1"/>
</dbReference>
<feature type="transmembrane region" description="Helical" evidence="8">
    <location>
        <begin position="108"/>
        <end position="126"/>
    </location>
</feature>
<feature type="domain" description="ABC transmembrane type-1" evidence="9">
    <location>
        <begin position="43"/>
        <end position="210"/>
    </location>
</feature>
<dbReference type="CDD" id="cd06261">
    <property type="entry name" value="TM_PBP2"/>
    <property type="match status" value="1"/>
</dbReference>
<keyword evidence="11" id="KW-1185">Reference proteome</keyword>
<evidence type="ECO:0000256" key="6">
    <source>
        <dbReference type="ARBA" id="ARBA00022989"/>
    </source>
</evidence>
<dbReference type="PANTHER" id="PTHR43357">
    <property type="entry name" value="INNER MEMBRANE ABC TRANSPORTER PERMEASE PROTEIN YDCV"/>
    <property type="match status" value="1"/>
</dbReference>
<dbReference type="PROSITE" id="PS50928">
    <property type="entry name" value="ABC_TM1"/>
    <property type="match status" value="1"/>
</dbReference>
<keyword evidence="4" id="KW-0997">Cell inner membrane</keyword>
<name>A0ABQ0JHI5_9VIBR</name>
<comment type="caution">
    <text evidence="10">The sequence shown here is derived from an EMBL/GenBank/DDBJ whole genome shotgun (WGS) entry which is preliminary data.</text>
</comment>
<dbReference type="Proteomes" id="UP000029223">
    <property type="component" value="Unassembled WGS sequence"/>
</dbReference>
<evidence type="ECO:0000256" key="5">
    <source>
        <dbReference type="ARBA" id="ARBA00022692"/>
    </source>
</evidence>
<evidence type="ECO:0000256" key="8">
    <source>
        <dbReference type="RuleBase" id="RU363032"/>
    </source>
</evidence>
<keyword evidence="2 8" id="KW-0813">Transport</keyword>
<evidence type="ECO:0000256" key="4">
    <source>
        <dbReference type="ARBA" id="ARBA00022519"/>
    </source>
</evidence>
<evidence type="ECO:0000313" key="11">
    <source>
        <dbReference type="Proteomes" id="UP000029223"/>
    </source>
</evidence>
<accession>A0ABQ0JHI5</accession>
<dbReference type="Gene3D" id="1.10.3720.10">
    <property type="entry name" value="MetI-like"/>
    <property type="match status" value="1"/>
</dbReference>
<evidence type="ECO:0000256" key="7">
    <source>
        <dbReference type="ARBA" id="ARBA00023136"/>
    </source>
</evidence>
<dbReference type="EMBL" id="BBMS01000039">
    <property type="protein sequence ID" value="GAL28215.1"/>
    <property type="molecule type" value="Genomic_DNA"/>
</dbReference>
<protein>
    <submittedName>
        <fullName evidence="10">Ferric iron ABC transporter permease protein</fullName>
    </submittedName>
</protein>
<keyword evidence="6 8" id="KW-1133">Transmembrane helix</keyword>